<dbReference type="SUPFAM" id="SSF50978">
    <property type="entry name" value="WD40 repeat-like"/>
    <property type="match status" value="1"/>
</dbReference>
<dbReference type="HAMAP" id="MF_03037">
    <property type="entry name" value="ciao1"/>
    <property type="match status" value="1"/>
</dbReference>
<keyword evidence="1 4" id="KW-0853">WD repeat</keyword>
<name>A0A9P3LFP5_9APHY</name>
<feature type="repeat" description="WD" evidence="4">
    <location>
        <begin position="15"/>
        <end position="46"/>
    </location>
</feature>
<dbReference type="InterPro" id="IPR019775">
    <property type="entry name" value="WD40_repeat_CS"/>
</dbReference>
<dbReference type="InterPro" id="IPR036322">
    <property type="entry name" value="WD40_repeat_dom_sf"/>
</dbReference>
<evidence type="ECO:0000313" key="6">
    <source>
        <dbReference type="Proteomes" id="UP000703269"/>
    </source>
</evidence>
<evidence type="ECO:0000313" key="5">
    <source>
        <dbReference type="EMBL" id="GJE93746.1"/>
    </source>
</evidence>
<dbReference type="PANTHER" id="PTHR19920">
    <property type="entry name" value="WD40 PROTEIN CIAO1"/>
    <property type="match status" value="1"/>
</dbReference>
<gene>
    <name evidence="3" type="primary">CIA1</name>
    <name evidence="5" type="ORF">PsYK624_099070</name>
</gene>
<accession>A0A9P3LFP5</accession>
<dbReference type="PANTHER" id="PTHR19920:SF0">
    <property type="entry name" value="CYTOSOLIC IRON-SULFUR PROTEIN ASSEMBLY PROTEIN CIAO1-RELATED"/>
    <property type="match status" value="1"/>
</dbReference>
<comment type="function">
    <text evidence="3">Essential component of the cytosolic iron-sulfur (Fe/S) protein assembly machinery. Required for the maturation of extramitochondrial Fe/S proteins.</text>
</comment>
<keyword evidence="2" id="KW-0677">Repeat</keyword>
<dbReference type="AlphaFoldDB" id="A0A9P3LFP5"/>
<feature type="repeat" description="WD" evidence="4">
    <location>
        <begin position="159"/>
        <end position="190"/>
    </location>
</feature>
<evidence type="ECO:0000256" key="4">
    <source>
        <dbReference type="PROSITE-ProRule" id="PRU00221"/>
    </source>
</evidence>
<feature type="repeat" description="WD" evidence="4">
    <location>
        <begin position="204"/>
        <end position="236"/>
    </location>
</feature>
<comment type="caution">
    <text evidence="5">The sequence shown here is derived from an EMBL/GenBank/DDBJ whole genome shotgun (WGS) entry which is preliminary data.</text>
</comment>
<dbReference type="InterPro" id="IPR020472">
    <property type="entry name" value="WD40_PAC1"/>
</dbReference>
<dbReference type="PRINTS" id="PR00320">
    <property type="entry name" value="GPROTEINBRPT"/>
</dbReference>
<organism evidence="5 6">
    <name type="scientific">Phanerochaete sordida</name>
    <dbReference type="NCBI Taxonomy" id="48140"/>
    <lineage>
        <taxon>Eukaryota</taxon>
        <taxon>Fungi</taxon>
        <taxon>Dikarya</taxon>
        <taxon>Basidiomycota</taxon>
        <taxon>Agaricomycotina</taxon>
        <taxon>Agaricomycetes</taxon>
        <taxon>Polyporales</taxon>
        <taxon>Phanerochaetaceae</taxon>
        <taxon>Phanerochaete</taxon>
    </lineage>
</organism>
<reference evidence="5 6" key="1">
    <citation type="submission" date="2021-08" db="EMBL/GenBank/DDBJ databases">
        <title>Draft Genome Sequence of Phanerochaete sordida strain YK-624.</title>
        <authorList>
            <person name="Mori T."/>
            <person name="Dohra H."/>
            <person name="Suzuki T."/>
            <person name="Kawagishi H."/>
            <person name="Hirai H."/>
        </authorList>
    </citation>
    <scope>NUCLEOTIDE SEQUENCE [LARGE SCALE GENOMIC DNA]</scope>
    <source>
        <strain evidence="5 6">YK-624</strain>
    </source>
</reference>
<dbReference type="EMBL" id="BPQB01000034">
    <property type="protein sequence ID" value="GJE93746.1"/>
    <property type="molecule type" value="Genomic_DNA"/>
</dbReference>
<protein>
    <recommendedName>
        <fullName evidence="3">Probable cytosolic iron-sulfur protein assembly protein 1</fullName>
    </recommendedName>
</protein>
<keyword evidence="6" id="KW-1185">Reference proteome</keyword>
<dbReference type="CDD" id="cd00200">
    <property type="entry name" value="WD40"/>
    <property type="match status" value="1"/>
</dbReference>
<evidence type="ECO:0000256" key="1">
    <source>
        <dbReference type="ARBA" id="ARBA00022574"/>
    </source>
</evidence>
<feature type="repeat" description="WD" evidence="4">
    <location>
        <begin position="67"/>
        <end position="99"/>
    </location>
</feature>
<dbReference type="Gene3D" id="2.130.10.10">
    <property type="entry name" value="YVTN repeat-like/Quinoprotein amine dehydrogenase"/>
    <property type="match status" value="1"/>
</dbReference>
<dbReference type="GO" id="GO:0016226">
    <property type="term" value="P:iron-sulfur cluster assembly"/>
    <property type="evidence" value="ECO:0007669"/>
    <property type="project" value="UniProtKB-UniRule"/>
</dbReference>
<dbReference type="Pfam" id="PF00400">
    <property type="entry name" value="WD40"/>
    <property type="match status" value="7"/>
</dbReference>
<proteinExistence type="inferred from homology"/>
<dbReference type="Proteomes" id="UP000703269">
    <property type="component" value="Unassembled WGS sequence"/>
</dbReference>
<dbReference type="SMART" id="SM00320">
    <property type="entry name" value="WD40"/>
    <property type="match status" value="7"/>
</dbReference>
<evidence type="ECO:0000256" key="2">
    <source>
        <dbReference type="ARBA" id="ARBA00022737"/>
    </source>
</evidence>
<dbReference type="GO" id="GO:0097361">
    <property type="term" value="C:cytosolic [4Fe-4S] assembly targeting complex"/>
    <property type="evidence" value="ECO:0007669"/>
    <property type="project" value="InterPro"/>
</dbReference>
<sequence length="361" mass="39289">MDADLPAQIRNIVDLPGHDDRAWHIAWNPARAVLASCSADKTVRMYAYTAPAADAPDPKFAHTATVPTGHTKTVRALAWAPSGATLATASFDANIGIWEQDGAAGGEWECMSLLEGHETECKSVAYSCTGTLLASCSRDKTVWIWEVHPNADFECMGVLMEHSQDVKCVAWHPTEEILASASYDDTIKLYLDDPSDDWFCAATLTGHASTVWTLAWEPEHGRYLASGSDDNTIRIWRRLPGQGELKFETIAVLEGHDRSVFSISWTKAPASAKSAEGKHNLGWLASTGGDGTILVWEILETESDTETPKIEHKVIARLEAAHGVHDVNTVAWCPRAGMEGVFATAGDDGHVKVWKVEPVAE</sequence>
<evidence type="ECO:0000256" key="3">
    <source>
        <dbReference type="HAMAP-Rule" id="MF_03037"/>
    </source>
</evidence>
<dbReference type="PROSITE" id="PS50082">
    <property type="entry name" value="WD_REPEATS_2"/>
    <property type="match status" value="5"/>
</dbReference>
<dbReference type="InterPro" id="IPR028608">
    <property type="entry name" value="CIAO1/Cia1"/>
</dbReference>
<comment type="similarity">
    <text evidence="3">Belongs to the WD repeat CIA1 family.</text>
</comment>
<dbReference type="InterPro" id="IPR015943">
    <property type="entry name" value="WD40/YVTN_repeat-like_dom_sf"/>
</dbReference>
<dbReference type="OrthoDB" id="284782at2759"/>
<feature type="repeat" description="WD" evidence="4">
    <location>
        <begin position="114"/>
        <end position="147"/>
    </location>
</feature>
<dbReference type="InterPro" id="IPR001680">
    <property type="entry name" value="WD40_rpt"/>
</dbReference>
<dbReference type="PROSITE" id="PS00678">
    <property type="entry name" value="WD_REPEATS_1"/>
    <property type="match status" value="1"/>
</dbReference>
<dbReference type="PROSITE" id="PS50294">
    <property type="entry name" value="WD_REPEATS_REGION"/>
    <property type="match status" value="4"/>
</dbReference>